<dbReference type="HAMAP" id="MF_01183">
    <property type="entry name" value="Chaperone_SurA"/>
    <property type="match status" value="1"/>
</dbReference>
<dbReference type="Pfam" id="PF00639">
    <property type="entry name" value="Rotamase"/>
    <property type="match status" value="2"/>
</dbReference>
<evidence type="ECO:0000256" key="2">
    <source>
        <dbReference type="ARBA" id="ARBA00022737"/>
    </source>
</evidence>
<dbReference type="Pfam" id="PF09312">
    <property type="entry name" value="SurA_N"/>
    <property type="match status" value="1"/>
</dbReference>
<gene>
    <name evidence="7" type="primary">surA</name>
    <name evidence="9" type="ORF">N787_05990</name>
</gene>
<dbReference type="OrthoDB" id="14196at2"/>
<dbReference type="Gene3D" id="3.10.50.40">
    <property type="match status" value="2"/>
</dbReference>
<evidence type="ECO:0000256" key="5">
    <source>
        <dbReference type="ARBA" id="ARBA00023186"/>
    </source>
</evidence>
<accession>A0A091AQ80</accession>
<dbReference type="RefSeq" id="WP_034215491.1">
    <property type="nucleotide sequence ID" value="NZ_AVCK01000065.1"/>
</dbReference>
<feature type="signal peptide" evidence="7">
    <location>
        <begin position="1"/>
        <end position="26"/>
    </location>
</feature>
<keyword evidence="10" id="KW-1185">Reference proteome</keyword>
<dbReference type="InterPro" id="IPR023058">
    <property type="entry name" value="PPIase_PpiC_CS"/>
</dbReference>
<keyword evidence="5 7" id="KW-0143">Chaperone</keyword>
<dbReference type="EMBL" id="AVCK01000065">
    <property type="protein sequence ID" value="KFN41506.1"/>
    <property type="molecule type" value="Genomic_DNA"/>
</dbReference>
<feature type="domain" description="PpiC" evidence="8">
    <location>
        <begin position="286"/>
        <end position="385"/>
    </location>
</feature>
<evidence type="ECO:0000313" key="10">
    <source>
        <dbReference type="Proteomes" id="UP000029393"/>
    </source>
</evidence>
<proteinExistence type="inferred from homology"/>
<dbReference type="GO" id="GO:0050821">
    <property type="term" value="P:protein stabilization"/>
    <property type="evidence" value="ECO:0007669"/>
    <property type="project" value="InterPro"/>
</dbReference>
<comment type="subcellular location">
    <subcellularLocation>
        <location evidence="7">Periplasm</location>
    </subcellularLocation>
    <text evidence="7">Is capable of associating with the outer membrane.</text>
</comment>
<evidence type="ECO:0000256" key="4">
    <source>
        <dbReference type="ARBA" id="ARBA00023110"/>
    </source>
</evidence>
<evidence type="ECO:0000256" key="3">
    <source>
        <dbReference type="ARBA" id="ARBA00022764"/>
    </source>
</evidence>
<organism evidence="9 10">
    <name type="scientific">Arenimonas metalli CF5-1</name>
    <dbReference type="NCBI Taxonomy" id="1384056"/>
    <lineage>
        <taxon>Bacteria</taxon>
        <taxon>Pseudomonadati</taxon>
        <taxon>Pseudomonadota</taxon>
        <taxon>Gammaproteobacteria</taxon>
        <taxon>Lysobacterales</taxon>
        <taxon>Lysobacteraceae</taxon>
        <taxon>Arenimonas</taxon>
    </lineage>
</organism>
<feature type="domain" description="PpiC" evidence="8">
    <location>
        <begin position="175"/>
        <end position="277"/>
    </location>
</feature>
<dbReference type="GO" id="GO:0030288">
    <property type="term" value="C:outer membrane-bounded periplasmic space"/>
    <property type="evidence" value="ECO:0007669"/>
    <property type="project" value="InterPro"/>
</dbReference>
<evidence type="ECO:0000256" key="6">
    <source>
        <dbReference type="ARBA" id="ARBA00023235"/>
    </source>
</evidence>
<comment type="catalytic activity">
    <reaction evidence="7">
        <text>[protein]-peptidylproline (omega=180) = [protein]-peptidylproline (omega=0)</text>
        <dbReference type="Rhea" id="RHEA:16237"/>
        <dbReference type="Rhea" id="RHEA-COMP:10747"/>
        <dbReference type="Rhea" id="RHEA-COMP:10748"/>
        <dbReference type="ChEBI" id="CHEBI:83833"/>
        <dbReference type="ChEBI" id="CHEBI:83834"/>
        <dbReference type="EC" id="5.2.1.8"/>
    </reaction>
</comment>
<dbReference type="Proteomes" id="UP000029393">
    <property type="component" value="Unassembled WGS sequence"/>
</dbReference>
<protein>
    <recommendedName>
        <fullName evidence="7">Chaperone SurA</fullName>
    </recommendedName>
    <alternativeName>
        <fullName evidence="7">Peptidyl-prolyl cis-trans isomerase SurA</fullName>
        <shortName evidence="7">PPIase SurA</shortName>
        <ecNumber evidence="7">5.2.1.8</ecNumber>
    </alternativeName>
    <alternativeName>
        <fullName evidence="7">Rotamase SurA</fullName>
    </alternativeName>
</protein>
<dbReference type="InterPro" id="IPR000297">
    <property type="entry name" value="PPIase_PpiC"/>
</dbReference>
<evidence type="ECO:0000259" key="8">
    <source>
        <dbReference type="PROSITE" id="PS50198"/>
    </source>
</evidence>
<dbReference type="AlphaFoldDB" id="A0A091AQ80"/>
<dbReference type="InterPro" id="IPR015391">
    <property type="entry name" value="SurA_N"/>
</dbReference>
<feature type="chain" id="PRO_5008983020" description="Chaperone SurA" evidence="7">
    <location>
        <begin position="27"/>
        <end position="434"/>
    </location>
</feature>
<name>A0A091AQ80_9GAMM</name>
<dbReference type="InterPro" id="IPR050280">
    <property type="entry name" value="OMP_Chaperone_SurA"/>
</dbReference>
<dbReference type="PROSITE" id="PS50198">
    <property type="entry name" value="PPIC_PPIASE_2"/>
    <property type="match status" value="2"/>
</dbReference>
<keyword evidence="6 7" id="KW-0413">Isomerase</keyword>
<keyword evidence="4 7" id="KW-0697">Rotamase</keyword>
<dbReference type="PANTHER" id="PTHR47637">
    <property type="entry name" value="CHAPERONE SURA"/>
    <property type="match status" value="1"/>
</dbReference>
<reference evidence="9 10" key="1">
    <citation type="submission" date="2013-09" db="EMBL/GenBank/DDBJ databases">
        <title>Genome sequencing of Arenimonas metalli.</title>
        <authorList>
            <person name="Chen F."/>
            <person name="Wang G."/>
        </authorList>
    </citation>
    <scope>NUCLEOTIDE SEQUENCE [LARGE SCALE GENOMIC DNA]</scope>
    <source>
        <strain evidence="9 10">CF5-1</strain>
    </source>
</reference>
<evidence type="ECO:0000256" key="1">
    <source>
        <dbReference type="ARBA" id="ARBA00022729"/>
    </source>
</evidence>
<dbReference type="SUPFAM" id="SSF54534">
    <property type="entry name" value="FKBP-like"/>
    <property type="match status" value="2"/>
</dbReference>
<dbReference type="InterPro" id="IPR046357">
    <property type="entry name" value="PPIase_dom_sf"/>
</dbReference>
<dbReference type="Gene3D" id="1.10.4030.10">
    <property type="entry name" value="Porin chaperone SurA, peptide-binding domain"/>
    <property type="match status" value="1"/>
</dbReference>
<dbReference type="EC" id="5.2.1.8" evidence="7"/>
<keyword evidence="2 7" id="KW-0677">Repeat</keyword>
<dbReference type="PATRIC" id="fig|1384056.3.peg.2714"/>
<keyword evidence="3 7" id="KW-0574">Periplasm</keyword>
<dbReference type="eggNOG" id="COG0760">
    <property type="taxonomic scope" value="Bacteria"/>
</dbReference>
<comment type="domain">
    <text evidence="7">The PPIase activity resides only in the second parvulin domain. The N-terminal region and the C-terminal tail are necessary and sufficient for the chaperone activity of SurA. The PPIase activity is dispensable for SurA to function as a chaperone. The N-terminal region and the C-terminal tail are also required for porin recognition.</text>
</comment>
<dbReference type="STRING" id="1384056.N787_05990"/>
<dbReference type="GO" id="GO:0051082">
    <property type="term" value="F:unfolded protein binding"/>
    <property type="evidence" value="ECO:0007669"/>
    <property type="project" value="UniProtKB-UniRule"/>
</dbReference>
<dbReference type="PROSITE" id="PS01096">
    <property type="entry name" value="PPIC_PPIASE_1"/>
    <property type="match status" value="1"/>
</dbReference>
<dbReference type="PANTHER" id="PTHR47637:SF1">
    <property type="entry name" value="CHAPERONE SURA"/>
    <property type="match status" value="1"/>
</dbReference>
<dbReference type="GO" id="GO:0006457">
    <property type="term" value="P:protein folding"/>
    <property type="evidence" value="ECO:0007669"/>
    <property type="project" value="UniProtKB-UniRule"/>
</dbReference>
<evidence type="ECO:0000256" key="7">
    <source>
        <dbReference type="HAMAP-Rule" id="MF_01183"/>
    </source>
</evidence>
<keyword evidence="1 7" id="KW-0732">Signal</keyword>
<dbReference type="InterPro" id="IPR023034">
    <property type="entry name" value="PPIase_SurA"/>
</dbReference>
<dbReference type="GO" id="GO:0003755">
    <property type="term" value="F:peptidyl-prolyl cis-trans isomerase activity"/>
    <property type="evidence" value="ECO:0007669"/>
    <property type="project" value="UniProtKB-UniRule"/>
</dbReference>
<dbReference type="InterPro" id="IPR027304">
    <property type="entry name" value="Trigger_fact/SurA_dom_sf"/>
</dbReference>
<comment type="function">
    <text evidence="7">Chaperone involved in the correct folding and assembly of outer membrane proteins. Recognizes specific patterns of aromatic residues and the orientation of their side chains, which are found more frequently in integral outer membrane proteins. May act in both early periplasmic and late outer membrane-associated steps of protein maturation.</text>
</comment>
<dbReference type="SUPFAM" id="SSF109998">
    <property type="entry name" value="Triger factor/SurA peptide-binding domain-like"/>
    <property type="match status" value="1"/>
</dbReference>
<dbReference type="GO" id="GO:0042277">
    <property type="term" value="F:peptide binding"/>
    <property type="evidence" value="ECO:0007669"/>
    <property type="project" value="InterPro"/>
</dbReference>
<dbReference type="GO" id="GO:0043165">
    <property type="term" value="P:Gram-negative-bacterium-type cell outer membrane assembly"/>
    <property type="evidence" value="ECO:0007669"/>
    <property type="project" value="InterPro"/>
</dbReference>
<evidence type="ECO:0000313" key="9">
    <source>
        <dbReference type="EMBL" id="KFN41506.1"/>
    </source>
</evidence>
<sequence length="434" mass="48028" precursor="true">MKNALPLLLAGLLALGSALAPTPASAQDTIPLDGIVAVVDEEVILRSELDRAVGNILAQYANQPGQLPPREILERQVLDRLVLMRLQLVRARDNGIRVSDGELNQAIQSVAGRNRMTQDQLRDRLAQDGLGYEEFRNSLREELMLERLRQSYVQSRVQVSEAEVDQLLAVREIGGPEVRLSNILVALPDGATPEQIATAERKITGIREVIMKGELDFRAAAIRYSDASNALEGGDIGWRGYDALPQNYVGMIRAMSPGEISQPLRGPSGYQLVQLVETREAGRQTATEYNAQGILVRPTPTLPPEAARQKIEDLHRRLVAGEDFAKLARENSDDTLTRADGGDMGWFAINTWGTAIGNQVQQLADGELSAPFQSDSGWHIVRRLGVREQDVTEVNRRNQAREVIGARKAEEEFERFLRQLRSEAYVETRLTAAG</sequence>
<comment type="caution">
    <text evidence="9">The sequence shown here is derived from an EMBL/GenBank/DDBJ whole genome shotgun (WGS) entry which is preliminary data.</text>
</comment>